<comment type="subcellular location">
    <subcellularLocation>
        <location evidence="1">Cell membrane</location>
        <topology evidence="1">Multi-pass membrane protein</topology>
    </subcellularLocation>
    <subcellularLocation>
        <location evidence="12">Membrane</location>
        <topology evidence="12">Multi-pass membrane protein</topology>
    </subcellularLocation>
</comment>
<evidence type="ECO:0000256" key="2">
    <source>
        <dbReference type="ARBA" id="ARBA00009765"/>
    </source>
</evidence>
<dbReference type="Gene3D" id="1.20.58.340">
    <property type="entry name" value="Magnesium transport protein CorA, transmembrane region"/>
    <property type="match status" value="2"/>
</dbReference>
<keyword evidence="3 12" id="KW-0813">Transport</keyword>
<evidence type="ECO:0000256" key="8">
    <source>
        <dbReference type="ARBA" id="ARBA00023065"/>
    </source>
</evidence>
<protein>
    <recommendedName>
        <fullName evidence="12">Magnesium transport protein CorA</fullName>
    </recommendedName>
</protein>
<dbReference type="InterPro" id="IPR045863">
    <property type="entry name" value="CorA_TM1_TM2"/>
</dbReference>
<reference evidence="13 14" key="1">
    <citation type="submission" date="2015-11" db="EMBL/GenBank/DDBJ databases">
        <title>Genomic analysis of 38 Legionella species identifies large and diverse effector repertoires.</title>
        <authorList>
            <person name="Burstein D."/>
            <person name="Amaro F."/>
            <person name="Zusman T."/>
            <person name="Lifshitz Z."/>
            <person name="Cohen O."/>
            <person name="Gilbert J.A."/>
            <person name="Pupko T."/>
            <person name="Shuman H.A."/>
            <person name="Segal G."/>
        </authorList>
    </citation>
    <scope>NUCLEOTIDE SEQUENCE [LARGE SCALE GENOMIC DNA]</scope>
    <source>
        <strain evidence="13 14">ATCC 700990</strain>
    </source>
</reference>
<dbReference type="CDD" id="cd12828">
    <property type="entry name" value="TmCorA-like_1"/>
    <property type="match status" value="1"/>
</dbReference>
<organism evidence="13 14">
    <name type="scientific">Legionella drozanskii LLAP-1</name>
    <dbReference type="NCBI Taxonomy" id="1212489"/>
    <lineage>
        <taxon>Bacteria</taxon>
        <taxon>Pseudomonadati</taxon>
        <taxon>Pseudomonadota</taxon>
        <taxon>Gammaproteobacteria</taxon>
        <taxon>Legionellales</taxon>
        <taxon>Legionellaceae</taxon>
        <taxon>Legionella</taxon>
    </lineage>
</organism>
<evidence type="ECO:0000256" key="10">
    <source>
        <dbReference type="ARBA" id="ARBA00034269"/>
    </source>
</evidence>
<dbReference type="NCBIfam" id="TIGR00383">
    <property type="entry name" value="corA"/>
    <property type="match status" value="1"/>
</dbReference>
<evidence type="ECO:0000256" key="3">
    <source>
        <dbReference type="ARBA" id="ARBA00022448"/>
    </source>
</evidence>
<comment type="catalytic activity">
    <reaction evidence="10">
        <text>Mg(2+)(in) = Mg(2+)(out)</text>
        <dbReference type="Rhea" id="RHEA:29827"/>
        <dbReference type="ChEBI" id="CHEBI:18420"/>
    </reaction>
</comment>
<evidence type="ECO:0000256" key="11">
    <source>
        <dbReference type="ARBA" id="ARBA00045497"/>
    </source>
</evidence>
<keyword evidence="9 12" id="KW-0472">Membrane</keyword>
<keyword evidence="5 12" id="KW-0812">Transmembrane</keyword>
<feature type="transmembrane region" description="Helical" evidence="12">
    <location>
        <begin position="330"/>
        <end position="350"/>
    </location>
</feature>
<dbReference type="Pfam" id="PF01544">
    <property type="entry name" value="CorA"/>
    <property type="match status" value="1"/>
</dbReference>
<comment type="caution">
    <text evidence="13">The sequence shown here is derived from an EMBL/GenBank/DDBJ whole genome shotgun (WGS) entry which is preliminary data.</text>
</comment>
<evidence type="ECO:0000256" key="7">
    <source>
        <dbReference type="ARBA" id="ARBA00022989"/>
    </source>
</evidence>
<dbReference type="AlphaFoldDB" id="A0A0W0SXP8"/>
<gene>
    <name evidence="12 13" type="primary">corA</name>
    <name evidence="13" type="ORF">Ldro_1716</name>
</gene>
<accession>A0A0W0SXP8</accession>
<evidence type="ECO:0000256" key="5">
    <source>
        <dbReference type="ARBA" id="ARBA00022692"/>
    </source>
</evidence>
<dbReference type="GO" id="GO:0000287">
    <property type="term" value="F:magnesium ion binding"/>
    <property type="evidence" value="ECO:0007669"/>
    <property type="project" value="TreeGrafter"/>
</dbReference>
<keyword evidence="14" id="KW-1185">Reference proteome</keyword>
<keyword evidence="7 12" id="KW-1133">Transmembrane helix</keyword>
<dbReference type="PANTHER" id="PTHR46494">
    <property type="entry name" value="CORA FAMILY METAL ION TRANSPORTER (EUROFUNG)"/>
    <property type="match status" value="1"/>
</dbReference>
<keyword evidence="4 12" id="KW-1003">Cell membrane</keyword>
<dbReference type="InterPro" id="IPR045861">
    <property type="entry name" value="CorA_cytoplasmic_dom"/>
</dbReference>
<dbReference type="EMBL" id="LNXY01000020">
    <property type="protein sequence ID" value="KTC88097.1"/>
    <property type="molecule type" value="Genomic_DNA"/>
</dbReference>
<dbReference type="GO" id="GO:0050897">
    <property type="term" value="F:cobalt ion binding"/>
    <property type="evidence" value="ECO:0007669"/>
    <property type="project" value="TreeGrafter"/>
</dbReference>
<dbReference type="OrthoDB" id="9803416at2"/>
<dbReference type="SUPFAM" id="SSF144083">
    <property type="entry name" value="Magnesium transport protein CorA, transmembrane region"/>
    <property type="match status" value="1"/>
</dbReference>
<evidence type="ECO:0000256" key="9">
    <source>
        <dbReference type="ARBA" id="ARBA00023136"/>
    </source>
</evidence>
<dbReference type="SUPFAM" id="SSF143865">
    <property type="entry name" value="CorA soluble domain-like"/>
    <property type="match status" value="1"/>
</dbReference>
<evidence type="ECO:0000313" key="13">
    <source>
        <dbReference type="EMBL" id="KTC88097.1"/>
    </source>
</evidence>
<dbReference type="RefSeq" id="WP_058495990.1">
    <property type="nucleotide sequence ID" value="NZ_CAAAIU010000026.1"/>
</dbReference>
<feature type="transmembrane region" description="Helical" evidence="12">
    <location>
        <begin position="298"/>
        <end position="318"/>
    </location>
</feature>
<dbReference type="Proteomes" id="UP000054736">
    <property type="component" value="Unassembled WGS sequence"/>
</dbReference>
<sequence>MYLHKKKPSAKFGMPPGSLLYIGENPPNPTKLSIHIYDSDSYQNTESFEPELIHKALAKNQHVWIDVSGLADTQLITEICTEFDIHSLIIEDIFNTHQRPKLDELEDCLFFVFRLLNSPPTRVTYCTEQFCMVLKKNLLLTFRESNNYDLTPINQHLSSSTEPTTREQGSSTYLSYLIIDNLVDSYFSFVESSDETLDSIENLLIKNPSSIHLPELYTLKRRTFTMRKIIAPLRDIIHVLVLENKFSFNPKNLLYYHDLLDHTSRLLESIDLQRETITGILEMYISTVNTRMNETIKVLTIFASLFIPLTFIAGIYGMNFVYMPELKWRYSYPAVLLVMLVIAILMIYYFKRKRLF</sequence>
<dbReference type="Gene3D" id="3.30.460.20">
    <property type="entry name" value="CorA soluble domain-like"/>
    <property type="match status" value="1"/>
</dbReference>
<keyword evidence="8 12" id="KW-0406">Ion transport</keyword>
<dbReference type="PANTHER" id="PTHR46494:SF1">
    <property type="entry name" value="CORA FAMILY METAL ION TRANSPORTER (EUROFUNG)"/>
    <property type="match status" value="1"/>
</dbReference>
<name>A0A0W0SXP8_9GAMM</name>
<dbReference type="InterPro" id="IPR002523">
    <property type="entry name" value="MgTranspt_CorA/ZnTranspt_ZntB"/>
</dbReference>
<dbReference type="GO" id="GO:0015095">
    <property type="term" value="F:magnesium ion transmembrane transporter activity"/>
    <property type="evidence" value="ECO:0007669"/>
    <property type="project" value="UniProtKB-UniRule"/>
</dbReference>
<dbReference type="GO" id="GO:0005886">
    <property type="term" value="C:plasma membrane"/>
    <property type="evidence" value="ECO:0007669"/>
    <property type="project" value="UniProtKB-SubCell"/>
</dbReference>
<evidence type="ECO:0000256" key="6">
    <source>
        <dbReference type="ARBA" id="ARBA00022842"/>
    </source>
</evidence>
<evidence type="ECO:0000256" key="12">
    <source>
        <dbReference type="RuleBase" id="RU362010"/>
    </source>
</evidence>
<proteinExistence type="inferred from homology"/>
<dbReference type="FunFam" id="1.20.58.340:FF:000004">
    <property type="entry name" value="Magnesium transport protein CorA"/>
    <property type="match status" value="1"/>
</dbReference>
<comment type="function">
    <text evidence="11">Mediates influx of magnesium ions. Alternates between open and closed states. Activated by low cytoplasmic Mg(2+) levels. Inactive when cytoplasmic Mg(2+) levels are high.</text>
</comment>
<keyword evidence="6 12" id="KW-0460">Magnesium</keyword>
<evidence type="ECO:0000256" key="4">
    <source>
        <dbReference type="ARBA" id="ARBA00022475"/>
    </source>
</evidence>
<comment type="similarity">
    <text evidence="2 12">Belongs to the CorA metal ion transporter (MIT) (TC 1.A.35) family.</text>
</comment>
<evidence type="ECO:0000256" key="1">
    <source>
        <dbReference type="ARBA" id="ARBA00004651"/>
    </source>
</evidence>
<dbReference type="InterPro" id="IPR004488">
    <property type="entry name" value="Mg/Co-transport_prot_CorA"/>
</dbReference>
<dbReference type="GO" id="GO:0015087">
    <property type="term" value="F:cobalt ion transmembrane transporter activity"/>
    <property type="evidence" value="ECO:0007669"/>
    <property type="project" value="UniProtKB-UniRule"/>
</dbReference>
<dbReference type="PATRIC" id="fig|1212489.4.peg.1816"/>
<evidence type="ECO:0000313" key="14">
    <source>
        <dbReference type="Proteomes" id="UP000054736"/>
    </source>
</evidence>